<proteinExistence type="predicted"/>
<dbReference type="AlphaFoldDB" id="A0AAP0KIZ5"/>
<comment type="caution">
    <text evidence="2">The sequence shown here is derived from an EMBL/GenBank/DDBJ whole genome shotgun (WGS) entry which is preliminary data.</text>
</comment>
<sequence>MSWEEEVRGRKKKTEKGRSAVRICGRRPETASGGGQQLQPTAVGRPLAGTSAVVGAGFDFEGVVMDLWWSRMKDPRLEGKLRHQETIILHSKILGSALSSALCPRGSALDDLGS</sequence>
<dbReference type="EMBL" id="JBBNAF010000004">
    <property type="protein sequence ID" value="KAK9152509.1"/>
    <property type="molecule type" value="Genomic_DNA"/>
</dbReference>
<gene>
    <name evidence="2" type="ORF">Syun_010818</name>
</gene>
<protein>
    <submittedName>
        <fullName evidence="2">Uncharacterized protein</fullName>
    </submittedName>
</protein>
<evidence type="ECO:0000313" key="3">
    <source>
        <dbReference type="Proteomes" id="UP001420932"/>
    </source>
</evidence>
<keyword evidence="3" id="KW-1185">Reference proteome</keyword>
<accession>A0AAP0KIZ5</accession>
<dbReference type="Proteomes" id="UP001420932">
    <property type="component" value="Unassembled WGS sequence"/>
</dbReference>
<reference evidence="2 3" key="1">
    <citation type="submission" date="2024-01" db="EMBL/GenBank/DDBJ databases">
        <title>Genome assemblies of Stephania.</title>
        <authorList>
            <person name="Yang L."/>
        </authorList>
    </citation>
    <scope>NUCLEOTIDE SEQUENCE [LARGE SCALE GENOMIC DNA]</scope>
    <source>
        <strain evidence="2">YNDBR</strain>
        <tissue evidence="2">Leaf</tissue>
    </source>
</reference>
<name>A0AAP0KIZ5_9MAGN</name>
<organism evidence="2 3">
    <name type="scientific">Stephania yunnanensis</name>
    <dbReference type="NCBI Taxonomy" id="152371"/>
    <lineage>
        <taxon>Eukaryota</taxon>
        <taxon>Viridiplantae</taxon>
        <taxon>Streptophyta</taxon>
        <taxon>Embryophyta</taxon>
        <taxon>Tracheophyta</taxon>
        <taxon>Spermatophyta</taxon>
        <taxon>Magnoliopsida</taxon>
        <taxon>Ranunculales</taxon>
        <taxon>Menispermaceae</taxon>
        <taxon>Menispermoideae</taxon>
        <taxon>Cissampelideae</taxon>
        <taxon>Stephania</taxon>
    </lineage>
</organism>
<feature type="region of interest" description="Disordered" evidence="1">
    <location>
        <begin position="1"/>
        <end position="42"/>
    </location>
</feature>
<evidence type="ECO:0000256" key="1">
    <source>
        <dbReference type="SAM" id="MobiDB-lite"/>
    </source>
</evidence>
<evidence type="ECO:0000313" key="2">
    <source>
        <dbReference type="EMBL" id="KAK9152509.1"/>
    </source>
</evidence>